<name>A0A261G5Q8_9BIFI</name>
<feature type="transmembrane region" description="Helical" evidence="1">
    <location>
        <begin position="46"/>
        <end position="68"/>
    </location>
</feature>
<dbReference type="OrthoDB" id="10018681at2"/>
<keyword evidence="1" id="KW-0812">Transmembrane</keyword>
<sequence>MSSPSHRNTAQTAADGLLIAGFVCAAAVLIGMRYLSRGTYQPEDVLVLIVVSLTAWACPICLIAGVIVRIVTLVSARRAADTNASHTASTEPYLTNHVIGLIDHTVSDTFTDTRNIECNASRDDTVSISDSIGSAGFMTIQQMRDARALDQARARDRPDIVN</sequence>
<accession>A0A261G5Q8</accession>
<evidence type="ECO:0000313" key="2">
    <source>
        <dbReference type="EMBL" id="OZG66336.1"/>
    </source>
</evidence>
<evidence type="ECO:0000256" key="1">
    <source>
        <dbReference type="SAM" id="Phobius"/>
    </source>
</evidence>
<gene>
    <name evidence="2" type="ORF">BHAP_0198</name>
</gene>
<organism evidence="2 3">
    <name type="scientific">Bifidobacterium hapali</name>
    <dbReference type="NCBI Taxonomy" id="1630172"/>
    <lineage>
        <taxon>Bacteria</taxon>
        <taxon>Bacillati</taxon>
        <taxon>Actinomycetota</taxon>
        <taxon>Actinomycetes</taxon>
        <taxon>Bifidobacteriales</taxon>
        <taxon>Bifidobacteriaceae</taxon>
        <taxon>Bifidobacterium</taxon>
    </lineage>
</organism>
<dbReference type="EMBL" id="MWWY01000005">
    <property type="protein sequence ID" value="OZG66336.1"/>
    <property type="molecule type" value="Genomic_DNA"/>
</dbReference>
<dbReference type="AlphaFoldDB" id="A0A261G5Q8"/>
<dbReference type="Proteomes" id="UP000216074">
    <property type="component" value="Unassembled WGS sequence"/>
</dbReference>
<dbReference type="RefSeq" id="WP_094728754.1">
    <property type="nucleotide sequence ID" value="NZ_MWWY01000005.1"/>
</dbReference>
<keyword evidence="1" id="KW-1133">Transmembrane helix</keyword>
<reference evidence="2 3" key="1">
    <citation type="journal article" date="2017" name="BMC Genomics">
        <title>Comparative genomic and phylogenomic analyses of the Bifidobacteriaceae family.</title>
        <authorList>
            <person name="Lugli G.A."/>
            <person name="Milani C."/>
            <person name="Turroni F."/>
            <person name="Duranti S."/>
            <person name="Mancabelli L."/>
            <person name="Mangifesta M."/>
            <person name="Ferrario C."/>
            <person name="Modesto M."/>
            <person name="Mattarelli P."/>
            <person name="Jiri K."/>
            <person name="van Sinderen D."/>
            <person name="Ventura M."/>
        </authorList>
    </citation>
    <scope>NUCLEOTIDE SEQUENCE [LARGE SCALE GENOMIC DNA]</scope>
    <source>
        <strain evidence="2 3">DSM 100202</strain>
    </source>
</reference>
<protein>
    <submittedName>
        <fullName evidence="2">Uncharacterized protein</fullName>
    </submittedName>
</protein>
<proteinExistence type="predicted"/>
<feature type="transmembrane region" description="Helical" evidence="1">
    <location>
        <begin position="12"/>
        <end position="34"/>
    </location>
</feature>
<keyword evidence="3" id="KW-1185">Reference proteome</keyword>
<keyword evidence="1" id="KW-0472">Membrane</keyword>
<evidence type="ECO:0000313" key="3">
    <source>
        <dbReference type="Proteomes" id="UP000216074"/>
    </source>
</evidence>
<comment type="caution">
    <text evidence="2">The sequence shown here is derived from an EMBL/GenBank/DDBJ whole genome shotgun (WGS) entry which is preliminary data.</text>
</comment>